<proteinExistence type="predicted"/>
<dbReference type="RefSeq" id="XP_036674514.3">
    <property type="nucleotide sequence ID" value="XM_036818619.3"/>
</dbReference>
<organism evidence="3 4">
    <name type="scientific">Drosophila suzukii</name>
    <name type="common">Spotted-wing drosophila fruit fly</name>
    <dbReference type="NCBI Taxonomy" id="28584"/>
    <lineage>
        <taxon>Eukaryota</taxon>
        <taxon>Metazoa</taxon>
        <taxon>Ecdysozoa</taxon>
        <taxon>Arthropoda</taxon>
        <taxon>Hexapoda</taxon>
        <taxon>Insecta</taxon>
        <taxon>Pterygota</taxon>
        <taxon>Neoptera</taxon>
        <taxon>Endopterygota</taxon>
        <taxon>Diptera</taxon>
        <taxon>Brachycera</taxon>
        <taxon>Muscomorpha</taxon>
        <taxon>Ephydroidea</taxon>
        <taxon>Drosophilidae</taxon>
        <taxon>Drosophila</taxon>
        <taxon>Sophophora</taxon>
    </lineage>
</organism>
<evidence type="ECO:0000313" key="4">
    <source>
        <dbReference type="RefSeq" id="XP_036674514.3"/>
    </source>
</evidence>
<accession>A0AB40AA15</accession>
<dbReference type="GeneID" id="108020784"/>
<gene>
    <name evidence="4" type="primary">LOC108020784</name>
</gene>
<name>A0AB40AA15_DROSZ</name>
<evidence type="ECO:0000256" key="2">
    <source>
        <dbReference type="SAM" id="SignalP"/>
    </source>
</evidence>
<feature type="region of interest" description="Disordered" evidence="1">
    <location>
        <begin position="132"/>
        <end position="155"/>
    </location>
</feature>
<reference evidence="4" key="1">
    <citation type="submission" date="2025-08" db="UniProtKB">
        <authorList>
            <consortium name="RefSeq"/>
        </authorList>
    </citation>
    <scope>IDENTIFICATION</scope>
</reference>
<keyword evidence="3" id="KW-1185">Reference proteome</keyword>
<feature type="signal peptide" evidence="2">
    <location>
        <begin position="1"/>
        <end position="27"/>
    </location>
</feature>
<evidence type="ECO:0000313" key="3">
    <source>
        <dbReference type="Proteomes" id="UP001652628"/>
    </source>
</evidence>
<dbReference type="Proteomes" id="UP001652628">
    <property type="component" value="Chromosome 3"/>
</dbReference>
<sequence length="212" mass="24332">MQFQRSWCGLFLIFSLFLISLKNGSKAAASQCKSTEILSENGCVDREYFLNRVILRSWKDQGFEKAKARAGLVDEMKCKEHEIRTPFGCSKPAFPPRREMARSEVHHSMLNGEHVVFSNFGEAPGVYKEPVKEAKEKRAPYSGPPISGHNRPRKNYILPGRLLRTYRKCRPYESLGADGQCHRKKGKTGNYEHKNHVYGLQLRHRHEGKEPS</sequence>
<dbReference type="AlphaFoldDB" id="A0AB40AA15"/>
<keyword evidence="2" id="KW-0732">Signal</keyword>
<evidence type="ECO:0000256" key="1">
    <source>
        <dbReference type="SAM" id="MobiDB-lite"/>
    </source>
</evidence>
<feature type="chain" id="PRO_5046687853" evidence="2">
    <location>
        <begin position="28"/>
        <end position="212"/>
    </location>
</feature>
<protein>
    <submittedName>
        <fullName evidence="4">Uncharacterized protein</fullName>
    </submittedName>
</protein>